<organism evidence="1 2">
    <name type="scientific">Mesorhizobium australafricanum</name>
    <dbReference type="NCBI Taxonomy" id="3072311"/>
    <lineage>
        <taxon>Bacteria</taxon>
        <taxon>Pseudomonadati</taxon>
        <taxon>Pseudomonadota</taxon>
        <taxon>Alphaproteobacteria</taxon>
        <taxon>Hyphomicrobiales</taxon>
        <taxon>Phyllobacteriaceae</taxon>
        <taxon>Mesorhizobium</taxon>
    </lineage>
</organism>
<evidence type="ECO:0000313" key="2">
    <source>
        <dbReference type="Proteomes" id="UP001272097"/>
    </source>
</evidence>
<dbReference type="EMBL" id="JAVIIS010000015">
    <property type="protein sequence ID" value="MDX8440461.1"/>
    <property type="molecule type" value="Genomic_DNA"/>
</dbReference>
<protein>
    <submittedName>
        <fullName evidence="1">Uncharacterized protein</fullName>
    </submittedName>
</protein>
<dbReference type="Proteomes" id="UP001272097">
    <property type="component" value="Unassembled WGS sequence"/>
</dbReference>
<sequence length="137" mass="14430">MIRPEPPSASATNEVSRFWGGNFAGPGQFFSVGNIVRFDASPPPANFPFPHATEDRLVDLSKPMDVLGQLTLLQTAQAVAGGTSPTLEAAFDGGLVRAASNKAYVLEGHIGRSLGAIEITADQIQFHVATNPNNGKQ</sequence>
<comment type="caution">
    <text evidence="1">The sequence shown here is derived from an EMBL/GenBank/DDBJ whole genome shotgun (WGS) entry which is preliminary data.</text>
</comment>
<gene>
    <name evidence="1" type="ORF">RFM51_12735</name>
</gene>
<reference evidence="1 2" key="1">
    <citation type="submission" date="2023-08" db="EMBL/GenBank/DDBJ databases">
        <title>Implementing the SeqCode for naming new Mesorhizobium species isolated from Vachellia karroo root nodules.</title>
        <authorList>
            <person name="Van Lill M."/>
        </authorList>
    </citation>
    <scope>NUCLEOTIDE SEQUENCE [LARGE SCALE GENOMIC DNA]</scope>
    <source>
        <strain evidence="1 2">VK3E</strain>
    </source>
</reference>
<name>A0ABU4WWM3_9HYPH</name>
<proteinExistence type="predicted"/>
<evidence type="ECO:0000313" key="1">
    <source>
        <dbReference type="EMBL" id="MDX8440461.1"/>
    </source>
</evidence>
<accession>A0ABU4WWM3</accession>
<dbReference type="RefSeq" id="WP_320214370.1">
    <property type="nucleotide sequence ID" value="NZ_JAVIIS010000015.1"/>
</dbReference>
<keyword evidence="2" id="KW-1185">Reference proteome</keyword>